<dbReference type="Pfam" id="PF01261">
    <property type="entry name" value="AP_endonuc_2"/>
    <property type="match status" value="1"/>
</dbReference>
<dbReference type="Proteomes" id="UP001596044">
    <property type="component" value="Unassembled WGS sequence"/>
</dbReference>
<evidence type="ECO:0000259" key="1">
    <source>
        <dbReference type="Pfam" id="PF01261"/>
    </source>
</evidence>
<feature type="domain" description="Xylose isomerase-like TIM barrel" evidence="1">
    <location>
        <begin position="26"/>
        <end position="255"/>
    </location>
</feature>
<dbReference type="InterPro" id="IPR013022">
    <property type="entry name" value="Xyl_isomerase-like_TIM-brl"/>
</dbReference>
<reference evidence="3" key="1">
    <citation type="journal article" date="2019" name="Int. J. Syst. Evol. Microbiol.">
        <title>The Global Catalogue of Microorganisms (GCM) 10K type strain sequencing project: providing services to taxonomists for standard genome sequencing and annotation.</title>
        <authorList>
            <consortium name="The Broad Institute Genomics Platform"/>
            <consortium name="The Broad Institute Genome Sequencing Center for Infectious Disease"/>
            <person name="Wu L."/>
            <person name="Ma J."/>
        </authorList>
    </citation>
    <scope>NUCLEOTIDE SEQUENCE [LARGE SCALE GENOMIC DNA]</scope>
    <source>
        <strain evidence="3">KACC 11904</strain>
    </source>
</reference>
<dbReference type="GO" id="GO:0016853">
    <property type="term" value="F:isomerase activity"/>
    <property type="evidence" value="ECO:0007669"/>
    <property type="project" value="UniProtKB-KW"/>
</dbReference>
<accession>A0ABW0KIZ7</accession>
<dbReference type="RefSeq" id="WP_270877842.1">
    <property type="nucleotide sequence ID" value="NZ_JAQFVF010000009.1"/>
</dbReference>
<name>A0ABW0KIZ7_9BACL</name>
<sequence>MVQLGINSVLFKEYDFATAAKHIQLCGYDGIEIAAIKGMCEHLELDRWSEQAAGIKQITEELGLKLLAMEVASLDEERLKLAFQAARELGIPIVNVGPGGKSNVEEDLATSIDKLSRLSQLAGEHGVTLCVKAHVGQSVYNTPTTLQAMERIDSPSFGIDMDPSHIYRANEDPEIALAQVVSRVKHIHIRDCKGRQAGPGPIEAQACGRGDINLIDYCKVLVESGYDGPVNLEVIGANGHSLAQLATVAAESRGYLNAVFQSLKSTV</sequence>
<proteinExistence type="predicted"/>
<protein>
    <submittedName>
        <fullName evidence="2">Sugar phosphate isomerase/epimerase</fullName>
    </submittedName>
</protein>
<dbReference type="PANTHER" id="PTHR12110">
    <property type="entry name" value="HYDROXYPYRUVATE ISOMERASE"/>
    <property type="match status" value="1"/>
</dbReference>
<dbReference type="PANTHER" id="PTHR12110:SF21">
    <property type="entry name" value="XYLOSE ISOMERASE-LIKE TIM BARREL DOMAIN-CONTAINING PROTEIN"/>
    <property type="match status" value="1"/>
</dbReference>
<organism evidence="2 3">
    <name type="scientific">Paenibacillus aestuarii</name>
    <dbReference type="NCBI Taxonomy" id="516965"/>
    <lineage>
        <taxon>Bacteria</taxon>
        <taxon>Bacillati</taxon>
        <taxon>Bacillota</taxon>
        <taxon>Bacilli</taxon>
        <taxon>Bacillales</taxon>
        <taxon>Paenibacillaceae</taxon>
        <taxon>Paenibacillus</taxon>
    </lineage>
</organism>
<gene>
    <name evidence="2" type="ORF">ACFPOG_31335</name>
</gene>
<dbReference type="InterPro" id="IPR036237">
    <property type="entry name" value="Xyl_isomerase-like_sf"/>
</dbReference>
<evidence type="ECO:0000313" key="2">
    <source>
        <dbReference type="EMBL" id="MFC5452702.1"/>
    </source>
</evidence>
<keyword evidence="3" id="KW-1185">Reference proteome</keyword>
<dbReference type="SUPFAM" id="SSF51658">
    <property type="entry name" value="Xylose isomerase-like"/>
    <property type="match status" value="1"/>
</dbReference>
<dbReference type="Gene3D" id="3.20.20.150">
    <property type="entry name" value="Divalent-metal-dependent TIM barrel enzymes"/>
    <property type="match status" value="1"/>
</dbReference>
<dbReference type="InterPro" id="IPR050312">
    <property type="entry name" value="IolE/XylAMocC-like"/>
</dbReference>
<comment type="caution">
    <text evidence="2">The sequence shown here is derived from an EMBL/GenBank/DDBJ whole genome shotgun (WGS) entry which is preliminary data.</text>
</comment>
<dbReference type="EMBL" id="JBHSMJ010000063">
    <property type="protein sequence ID" value="MFC5452702.1"/>
    <property type="molecule type" value="Genomic_DNA"/>
</dbReference>
<keyword evidence="2" id="KW-0413">Isomerase</keyword>
<evidence type="ECO:0000313" key="3">
    <source>
        <dbReference type="Proteomes" id="UP001596044"/>
    </source>
</evidence>